<keyword evidence="2" id="KW-1185">Reference proteome</keyword>
<protein>
    <submittedName>
        <fullName evidence="1">Uncharacterized protein</fullName>
    </submittedName>
</protein>
<dbReference type="RefSeq" id="WP_200342457.1">
    <property type="nucleotide sequence ID" value="NZ_NRRL01000074.1"/>
</dbReference>
<comment type="caution">
    <text evidence="1">The sequence shown here is derived from an EMBL/GenBank/DDBJ whole genome shotgun (WGS) entry which is preliminary data.</text>
</comment>
<proteinExistence type="predicted"/>
<organism evidence="1 2">
    <name type="scientific">Rhodovibrio sodomensis</name>
    <dbReference type="NCBI Taxonomy" id="1088"/>
    <lineage>
        <taxon>Bacteria</taxon>
        <taxon>Pseudomonadati</taxon>
        <taxon>Pseudomonadota</taxon>
        <taxon>Alphaproteobacteria</taxon>
        <taxon>Rhodospirillales</taxon>
        <taxon>Rhodovibrionaceae</taxon>
        <taxon>Rhodovibrio</taxon>
    </lineage>
</organism>
<name>A0ABS1DJC6_9PROT</name>
<accession>A0ABS1DJC6</accession>
<dbReference type="EMBL" id="NRRL01000074">
    <property type="protein sequence ID" value="MBK1670106.1"/>
    <property type="molecule type" value="Genomic_DNA"/>
</dbReference>
<reference evidence="1 2" key="1">
    <citation type="journal article" date="2020" name="Microorganisms">
        <title>Osmotic Adaptation and Compatible Solute Biosynthesis of Phototrophic Bacteria as Revealed from Genome Analyses.</title>
        <authorList>
            <person name="Imhoff J.F."/>
            <person name="Rahn T."/>
            <person name="Kunzel S."/>
            <person name="Keller A."/>
            <person name="Neulinger S.C."/>
        </authorList>
    </citation>
    <scope>NUCLEOTIDE SEQUENCE [LARGE SCALE GENOMIC DNA]</scope>
    <source>
        <strain evidence="1 2">DSM 9895</strain>
    </source>
</reference>
<evidence type="ECO:0000313" key="2">
    <source>
        <dbReference type="Proteomes" id="UP001296873"/>
    </source>
</evidence>
<evidence type="ECO:0000313" key="1">
    <source>
        <dbReference type="EMBL" id="MBK1670106.1"/>
    </source>
</evidence>
<sequence>MTIANEIDQYRQPNGELPFLIEYLDADGRIAGDEVGEWPEQIKEKVAEAREEGMGVRIRLVRRGERLDPNAWEGGYDLYIADVANGADYWTFADWDDPYRFLGHKLSWFREDLEDRMDEHGFAPRALMDDFFAGNLGCDVRLHRVEPFLEIDPERVGEIPDEWKVNWPKCG</sequence>
<dbReference type="Proteomes" id="UP001296873">
    <property type="component" value="Unassembled WGS sequence"/>
</dbReference>
<gene>
    <name evidence="1" type="ORF">CKO28_18890</name>
</gene>